<dbReference type="EMBL" id="CAXIEN010000520">
    <property type="protein sequence ID" value="CAL1299826.1"/>
    <property type="molecule type" value="Genomic_DNA"/>
</dbReference>
<dbReference type="AlphaFoldDB" id="A0AAV2BVK2"/>
<dbReference type="GO" id="GO:0003676">
    <property type="term" value="F:nucleic acid binding"/>
    <property type="evidence" value="ECO:0007669"/>
    <property type="project" value="InterPro"/>
</dbReference>
<dbReference type="Proteomes" id="UP001497382">
    <property type="component" value="Unassembled WGS sequence"/>
</dbReference>
<name>A0AAV2BVK2_9ARAC</name>
<evidence type="ECO:0000313" key="2">
    <source>
        <dbReference type="Proteomes" id="UP001497382"/>
    </source>
</evidence>
<evidence type="ECO:0000313" key="1">
    <source>
        <dbReference type="EMBL" id="CAL1299826.1"/>
    </source>
</evidence>
<protein>
    <recommendedName>
        <fullName evidence="3">Tc1-like transposase DDE domain-containing protein</fullName>
    </recommendedName>
</protein>
<accession>A0AAV2BVK2</accession>
<dbReference type="Gene3D" id="3.30.420.10">
    <property type="entry name" value="Ribonuclease H-like superfamily/Ribonuclease H"/>
    <property type="match status" value="1"/>
</dbReference>
<reference evidence="1 2" key="1">
    <citation type="submission" date="2024-04" db="EMBL/GenBank/DDBJ databases">
        <authorList>
            <person name="Rising A."/>
            <person name="Reimegard J."/>
            <person name="Sonavane S."/>
            <person name="Akerstrom W."/>
            <person name="Nylinder S."/>
            <person name="Hedman E."/>
            <person name="Kallberg Y."/>
        </authorList>
    </citation>
    <scope>NUCLEOTIDE SEQUENCE [LARGE SCALE GENOMIC DNA]</scope>
</reference>
<proteinExistence type="predicted"/>
<sequence length="77" mass="8509">MENLHIAVPSSRNPSKVMVWAAISSSLIGHQTIASAKCRVILHEFVAIQNTLEDGRNSSWFMQDGARPHRTAAGFDF</sequence>
<keyword evidence="2" id="KW-1185">Reference proteome</keyword>
<comment type="caution">
    <text evidence="1">The sequence shown here is derived from an EMBL/GenBank/DDBJ whole genome shotgun (WGS) entry which is preliminary data.</text>
</comment>
<organism evidence="1 2">
    <name type="scientific">Larinioides sclopetarius</name>
    <dbReference type="NCBI Taxonomy" id="280406"/>
    <lineage>
        <taxon>Eukaryota</taxon>
        <taxon>Metazoa</taxon>
        <taxon>Ecdysozoa</taxon>
        <taxon>Arthropoda</taxon>
        <taxon>Chelicerata</taxon>
        <taxon>Arachnida</taxon>
        <taxon>Araneae</taxon>
        <taxon>Araneomorphae</taxon>
        <taxon>Entelegynae</taxon>
        <taxon>Araneoidea</taxon>
        <taxon>Araneidae</taxon>
        <taxon>Larinioides</taxon>
    </lineage>
</organism>
<dbReference type="InterPro" id="IPR036397">
    <property type="entry name" value="RNaseH_sf"/>
</dbReference>
<gene>
    <name evidence="1" type="ORF">LARSCL_LOCUS21602</name>
</gene>
<evidence type="ECO:0008006" key="3">
    <source>
        <dbReference type="Google" id="ProtNLM"/>
    </source>
</evidence>